<evidence type="ECO:0000313" key="6">
    <source>
        <dbReference type="EMBL" id="ABI61187.1"/>
    </source>
</evidence>
<dbReference type="OrthoDB" id="9805933at2"/>
<dbReference type="NCBIfam" id="TIGR00113">
    <property type="entry name" value="queA"/>
    <property type="match status" value="1"/>
</dbReference>
<reference evidence="6 7" key="1">
    <citation type="journal article" date="2007" name="J. Bacteriol.">
        <title>Genome sequence analysis of the emerging human pathogenic acetic acid bacterium Granulibacter bethesdensis.</title>
        <authorList>
            <person name="Greenberg D.E."/>
            <person name="Porcella S.F."/>
            <person name="Zelazny A.M."/>
            <person name="Virtaneva K."/>
            <person name="Sturdevant D.E."/>
            <person name="Kupko J.J.III."/>
            <person name="Barbian K.D."/>
            <person name="Babar A."/>
            <person name="Dorward D.W."/>
            <person name="Holland S.M."/>
        </authorList>
    </citation>
    <scope>NUCLEOTIDE SEQUENCE [LARGE SCALE GENOMIC DNA]</scope>
    <source>
        <strain evidence="7">ATCC BAA-1260 / CGDNIH1</strain>
    </source>
</reference>
<dbReference type="Proteomes" id="UP000001963">
    <property type="component" value="Chromosome"/>
</dbReference>
<dbReference type="RefSeq" id="WP_011630997.1">
    <property type="nucleotide sequence ID" value="NC_008343.2"/>
</dbReference>
<dbReference type="EC" id="2.4.99.17" evidence="5"/>
<dbReference type="PANTHER" id="PTHR30307:SF0">
    <property type="entry name" value="S-ADENOSYLMETHIONINE:TRNA RIBOSYLTRANSFERASE-ISOMERASE"/>
    <property type="match status" value="1"/>
</dbReference>
<comment type="similarity">
    <text evidence="5">Belongs to the QueA family.</text>
</comment>
<keyword evidence="3 5" id="KW-0949">S-adenosyl-L-methionine</keyword>
<dbReference type="InterPro" id="IPR003699">
    <property type="entry name" value="QueA"/>
</dbReference>
<keyword evidence="4 5" id="KW-0671">Queuosine biosynthesis</keyword>
<evidence type="ECO:0000256" key="5">
    <source>
        <dbReference type="HAMAP-Rule" id="MF_00113"/>
    </source>
</evidence>
<dbReference type="InterPro" id="IPR042118">
    <property type="entry name" value="QueA_dom1"/>
</dbReference>
<keyword evidence="6" id="KW-0413">Isomerase</keyword>
<dbReference type="HAMAP" id="MF_00113">
    <property type="entry name" value="QueA"/>
    <property type="match status" value="1"/>
</dbReference>
<evidence type="ECO:0000256" key="4">
    <source>
        <dbReference type="ARBA" id="ARBA00022785"/>
    </source>
</evidence>
<dbReference type="Pfam" id="PF02547">
    <property type="entry name" value="Queuosine_synth"/>
    <property type="match status" value="1"/>
</dbReference>
<protein>
    <recommendedName>
        <fullName evidence="5">S-adenosylmethionine:tRNA ribosyltransferase-isomerase</fullName>
        <ecNumber evidence="5">2.4.99.17</ecNumber>
    </recommendedName>
    <alternativeName>
        <fullName evidence="5">Queuosine biosynthesis protein QueA</fullName>
    </alternativeName>
</protein>
<dbReference type="SUPFAM" id="SSF111337">
    <property type="entry name" value="QueA-like"/>
    <property type="match status" value="1"/>
</dbReference>
<keyword evidence="1 5" id="KW-0963">Cytoplasm</keyword>
<evidence type="ECO:0000256" key="3">
    <source>
        <dbReference type="ARBA" id="ARBA00022691"/>
    </source>
</evidence>
<keyword evidence="2 5" id="KW-0808">Transferase</keyword>
<dbReference type="AlphaFoldDB" id="Q0BVG5"/>
<organism evidence="6 7">
    <name type="scientific">Granulibacter bethesdensis (strain ATCC BAA-1260 / CGDNIH1)</name>
    <dbReference type="NCBI Taxonomy" id="391165"/>
    <lineage>
        <taxon>Bacteria</taxon>
        <taxon>Pseudomonadati</taxon>
        <taxon>Pseudomonadota</taxon>
        <taxon>Alphaproteobacteria</taxon>
        <taxon>Acetobacterales</taxon>
        <taxon>Acetobacteraceae</taxon>
        <taxon>Granulibacter</taxon>
    </lineage>
</organism>
<dbReference type="STRING" id="391165.GbCGDNIH1_0289"/>
<comment type="pathway">
    <text evidence="5">tRNA modification; tRNA-queuosine biosynthesis.</text>
</comment>
<dbReference type="EMBL" id="CP000394">
    <property type="protein sequence ID" value="ABI61187.1"/>
    <property type="molecule type" value="Genomic_DNA"/>
</dbReference>
<name>Q0BVG5_GRABC</name>
<dbReference type="PANTHER" id="PTHR30307">
    <property type="entry name" value="S-ADENOSYLMETHIONINE:TRNA RIBOSYLTRANSFERASE-ISOMERASE"/>
    <property type="match status" value="1"/>
</dbReference>
<gene>
    <name evidence="5" type="primary">queA</name>
    <name evidence="6" type="ordered locus">GbCGDNIH1_0289</name>
</gene>
<dbReference type="GO" id="GO:0008616">
    <property type="term" value="P:tRNA queuosine(34) biosynthetic process"/>
    <property type="evidence" value="ECO:0007669"/>
    <property type="project" value="UniProtKB-UniRule"/>
</dbReference>
<dbReference type="InterPro" id="IPR036100">
    <property type="entry name" value="QueA_sf"/>
</dbReference>
<keyword evidence="7" id="KW-1185">Reference proteome</keyword>
<accession>Q0BVG5</accession>
<dbReference type="KEGG" id="gbe:GbCGDNIH1_0289"/>
<evidence type="ECO:0000256" key="1">
    <source>
        <dbReference type="ARBA" id="ARBA00022490"/>
    </source>
</evidence>
<dbReference type="Gene3D" id="3.40.1780.10">
    <property type="entry name" value="QueA-like"/>
    <property type="match status" value="1"/>
</dbReference>
<dbReference type="eggNOG" id="COG0809">
    <property type="taxonomic scope" value="Bacteria"/>
</dbReference>
<dbReference type="GO" id="GO:0051075">
    <property type="term" value="F:S-adenosylmethionine:tRNA ribosyltransferase-isomerase activity"/>
    <property type="evidence" value="ECO:0007669"/>
    <property type="project" value="UniProtKB-EC"/>
</dbReference>
<dbReference type="UniPathway" id="UPA00392"/>
<evidence type="ECO:0000256" key="2">
    <source>
        <dbReference type="ARBA" id="ARBA00022679"/>
    </source>
</evidence>
<dbReference type="InterPro" id="IPR042119">
    <property type="entry name" value="QueA_dom2"/>
</dbReference>
<dbReference type="NCBIfam" id="NF001140">
    <property type="entry name" value="PRK00147.1"/>
    <property type="match status" value="1"/>
</dbReference>
<comment type="subunit">
    <text evidence="5">Monomer.</text>
</comment>
<evidence type="ECO:0000313" key="7">
    <source>
        <dbReference type="Proteomes" id="UP000001963"/>
    </source>
</evidence>
<dbReference type="HOGENOM" id="CLU_039110_1_1_5"/>
<dbReference type="Gene3D" id="2.40.10.240">
    <property type="entry name" value="QueA-like"/>
    <property type="match status" value="1"/>
</dbReference>
<comment type="catalytic activity">
    <reaction evidence="5">
        <text>7-aminomethyl-7-carbaguanosine(34) in tRNA + S-adenosyl-L-methionine = epoxyqueuosine(34) in tRNA + adenine + L-methionine + 2 H(+)</text>
        <dbReference type="Rhea" id="RHEA:32155"/>
        <dbReference type="Rhea" id="RHEA-COMP:10342"/>
        <dbReference type="Rhea" id="RHEA-COMP:18582"/>
        <dbReference type="ChEBI" id="CHEBI:15378"/>
        <dbReference type="ChEBI" id="CHEBI:16708"/>
        <dbReference type="ChEBI" id="CHEBI:57844"/>
        <dbReference type="ChEBI" id="CHEBI:59789"/>
        <dbReference type="ChEBI" id="CHEBI:82833"/>
        <dbReference type="ChEBI" id="CHEBI:194443"/>
        <dbReference type="EC" id="2.4.99.17"/>
    </reaction>
</comment>
<comment type="subcellular location">
    <subcellularLocation>
        <location evidence="5">Cytoplasm</location>
    </subcellularLocation>
</comment>
<dbReference type="GO" id="GO:0005737">
    <property type="term" value="C:cytoplasm"/>
    <property type="evidence" value="ECO:0007669"/>
    <property type="project" value="UniProtKB-SubCell"/>
</dbReference>
<comment type="function">
    <text evidence="5">Transfers and isomerizes the ribose moiety from AdoMet to the 7-aminomethyl group of 7-deazaguanine (preQ1-tRNA) to give epoxyqueuosine (oQ-tRNA).</text>
</comment>
<proteinExistence type="inferred from homology"/>
<sequence length="361" mass="39632">MSTAPLDIADFTFDLPPERIAHEPARPRESARLLHVPAGEEGVHDHHIRDLPDLLRPGDVLVANDTRVIPAQLTAWRGQARIGLTLNRPLPDGSWHVLARNARRLRAGDRLRFTEHDTQSTHTQPTGMLAAEVVARDEDGGAILRFVAEDFDAALAQYGALALPPYIDRPQGPTAQDAKDYQTVFARHRGAVAAPTAGLHFTPALLDRLAAKGIERVTITLHVGAGTFLPMRDDTIEAHRLHAERGVITPEAASRINAAKRVIAVGTTSLRLLESAADAAGGVRPFDAETDIFIKPGHRFRTAHALLTNFHLPRSTLFMLVCAFAGTARMRAAYAYAIAEAYRFYSYGDACLIERDLRDRH</sequence>